<name>A0A5P1EW66_ASPOF</name>
<dbReference type="OMA" id="RHDQELP"/>
<feature type="domain" description="Non-haem dioxygenase N-terminal" evidence="4">
    <location>
        <begin position="59"/>
        <end position="91"/>
    </location>
</feature>
<reference evidence="6" key="1">
    <citation type="journal article" date="2017" name="Nat. Commun.">
        <title>The asparagus genome sheds light on the origin and evolution of a young Y chromosome.</title>
        <authorList>
            <person name="Harkess A."/>
            <person name="Zhou J."/>
            <person name="Xu C."/>
            <person name="Bowers J.E."/>
            <person name="Van der Hulst R."/>
            <person name="Ayyampalayam S."/>
            <person name="Mercati F."/>
            <person name="Riccardi P."/>
            <person name="McKain M.R."/>
            <person name="Kakrana A."/>
            <person name="Tang H."/>
            <person name="Ray J."/>
            <person name="Groenendijk J."/>
            <person name="Arikit S."/>
            <person name="Mathioni S.M."/>
            <person name="Nakano M."/>
            <person name="Shan H."/>
            <person name="Telgmann-Rauber A."/>
            <person name="Kanno A."/>
            <person name="Yue Z."/>
            <person name="Chen H."/>
            <person name="Li W."/>
            <person name="Chen Y."/>
            <person name="Xu X."/>
            <person name="Zhang Y."/>
            <person name="Luo S."/>
            <person name="Chen H."/>
            <person name="Gao J."/>
            <person name="Mao Z."/>
            <person name="Pires J.C."/>
            <person name="Luo M."/>
            <person name="Kudrna D."/>
            <person name="Wing R.A."/>
            <person name="Meyers B.C."/>
            <person name="Yi K."/>
            <person name="Kong H."/>
            <person name="Lavrijsen P."/>
            <person name="Sunseri F."/>
            <person name="Falavigna A."/>
            <person name="Ye Y."/>
            <person name="Leebens-Mack J.H."/>
            <person name="Chen G."/>
        </authorList>
    </citation>
    <scope>NUCLEOTIDE SEQUENCE [LARGE SCALE GENOMIC DNA]</scope>
    <source>
        <strain evidence="6">cv. DH0086</strain>
    </source>
</reference>
<dbReference type="InterPro" id="IPR026992">
    <property type="entry name" value="DIOX_N"/>
</dbReference>
<proteinExistence type="predicted"/>
<dbReference type="GO" id="GO:0046872">
    <property type="term" value="F:metal ion binding"/>
    <property type="evidence" value="ECO:0007669"/>
    <property type="project" value="UniProtKB-KW"/>
</dbReference>
<dbReference type="Gramene" id="ONK68741">
    <property type="protein sequence ID" value="ONK68741"/>
    <property type="gene ID" value="A4U43_C05F15470"/>
</dbReference>
<protein>
    <recommendedName>
        <fullName evidence="4">Non-haem dioxygenase N-terminal domain-containing protein</fullName>
    </recommendedName>
</protein>
<accession>A0A5P1EW66</accession>
<evidence type="ECO:0000256" key="2">
    <source>
        <dbReference type="ARBA" id="ARBA00023002"/>
    </source>
</evidence>
<evidence type="ECO:0000256" key="1">
    <source>
        <dbReference type="ARBA" id="ARBA00022723"/>
    </source>
</evidence>
<dbReference type="InterPro" id="IPR027443">
    <property type="entry name" value="IPNS-like_sf"/>
</dbReference>
<keyword evidence="1" id="KW-0479">Metal-binding</keyword>
<dbReference type="Proteomes" id="UP000243459">
    <property type="component" value="Chromosome 5"/>
</dbReference>
<evidence type="ECO:0000313" key="5">
    <source>
        <dbReference type="EMBL" id="ONK68741.1"/>
    </source>
</evidence>
<evidence type="ECO:0000313" key="6">
    <source>
        <dbReference type="Proteomes" id="UP000243459"/>
    </source>
</evidence>
<dbReference type="GO" id="GO:0016491">
    <property type="term" value="F:oxidoreductase activity"/>
    <property type="evidence" value="ECO:0007669"/>
    <property type="project" value="UniProtKB-KW"/>
</dbReference>
<evidence type="ECO:0000256" key="3">
    <source>
        <dbReference type="ARBA" id="ARBA00023004"/>
    </source>
</evidence>
<dbReference type="EMBL" id="CM007385">
    <property type="protein sequence ID" value="ONK68741.1"/>
    <property type="molecule type" value="Genomic_DNA"/>
</dbReference>
<dbReference type="Gene3D" id="2.60.120.330">
    <property type="entry name" value="B-lactam Antibiotic, Isopenicillin N Synthase, Chain"/>
    <property type="match status" value="1"/>
</dbReference>
<keyword evidence="6" id="KW-1185">Reference proteome</keyword>
<keyword evidence="2" id="KW-0560">Oxidoreductase</keyword>
<evidence type="ECO:0000259" key="4">
    <source>
        <dbReference type="Pfam" id="PF14226"/>
    </source>
</evidence>
<organism evidence="5 6">
    <name type="scientific">Asparagus officinalis</name>
    <name type="common">Garden asparagus</name>
    <dbReference type="NCBI Taxonomy" id="4686"/>
    <lineage>
        <taxon>Eukaryota</taxon>
        <taxon>Viridiplantae</taxon>
        <taxon>Streptophyta</taxon>
        <taxon>Embryophyta</taxon>
        <taxon>Tracheophyta</taxon>
        <taxon>Spermatophyta</taxon>
        <taxon>Magnoliopsida</taxon>
        <taxon>Liliopsida</taxon>
        <taxon>Asparagales</taxon>
        <taxon>Asparagaceae</taxon>
        <taxon>Asparagoideae</taxon>
        <taxon>Asparagus</taxon>
    </lineage>
</organism>
<dbReference type="Pfam" id="PF14226">
    <property type="entry name" value="DIOX_N"/>
    <property type="match status" value="1"/>
</dbReference>
<dbReference type="SUPFAM" id="SSF51197">
    <property type="entry name" value="Clavaminate synthase-like"/>
    <property type="match status" value="1"/>
</dbReference>
<sequence length="100" mass="11185">MGTEAENVSTIIAGEEIKFGKSIPVDSVQEIVRKDPENIPEIYLREMQGSVVPHLSLEIPVIDLSLLSEADEGELSRLDIACREWGFFQVILLEYAPQLD</sequence>
<keyword evidence="3" id="KW-0408">Iron</keyword>
<dbReference type="AlphaFoldDB" id="A0A5P1EW66"/>
<gene>
    <name evidence="5" type="ORF">A4U43_C05F15470</name>
</gene>